<evidence type="ECO:0008006" key="3">
    <source>
        <dbReference type="Google" id="ProtNLM"/>
    </source>
</evidence>
<evidence type="ECO:0000313" key="2">
    <source>
        <dbReference type="Proteomes" id="UP001589654"/>
    </source>
</evidence>
<dbReference type="RefSeq" id="WP_290247188.1">
    <property type="nucleotide sequence ID" value="NZ_JAUFQT010000001.1"/>
</dbReference>
<keyword evidence="2" id="KW-1185">Reference proteome</keyword>
<name>A0ABV5J5U5_9BACT</name>
<dbReference type="Proteomes" id="UP001589654">
    <property type="component" value="Unassembled WGS sequence"/>
</dbReference>
<comment type="caution">
    <text evidence="1">The sequence shown here is derived from an EMBL/GenBank/DDBJ whole genome shotgun (WGS) entry which is preliminary data.</text>
</comment>
<protein>
    <recommendedName>
        <fullName evidence="3">Secretion system C-terminal sorting domain-containing protein</fullName>
    </recommendedName>
</protein>
<accession>A0ABV5J5U5</accession>
<proteinExistence type="predicted"/>
<dbReference type="EMBL" id="JBHMEW010000054">
    <property type="protein sequence ID" value="MFB9211867.1"/>
    <property type="molecule type" value="Genomic_DNA"/>
</dbReference>
<dbReference type="Gene3D" id="2.60.40.10">
    <property type="entry name" value="Immunoglobulins"/>
    <property type="match status" value="1"/>
</dbReference>
<organism evidence="1 2">
    <name type="scientific">Echinicola jeungdonensis</name>
    <dbReference type="NCBI Taxonomy" id="709343"/>
    <lineage>
        <taxon>Bacteria</taxon>
        <taxon>Pseudomonadati</taxon>
        <taxon>Bacteroidota</taxon>
        <taxon>Cytophagia</taxon>
        <taxon>Cytophagales</taxon>
        <taxon>Cyclobacteriaceae</taxon>
        <taxon>Echinicola</taxon>
    </lineage>
</organism>
<gene>
    <name evidence="1" type="ORF">ACFFUR_08620</name>
</gene>
<reference evidence="1 2" key="1">
    <citation type="submission" date="2024-09" db="EMBL/GenBank/DDBJ databases">
        <authorList>
            <person name="Sun Q."/>
            <person name="Mori K."/>
        </authorList>
    </citation>
    <scope>NUCLEOTIDE SEQUENCE [LARGE SCALE GENOMIC DNA]</scope>
    <source>
        <strain evidence="1 2">CECT 7682</strain>
    </source>
</reference>
<dbReference type="InterPro" id="IPR013783">
    <property type="entry name" value="Ig-like_fold"/>
</dbReference>
<evidence type="ECO:0000313" key="1">
    <source>
        <dbReference type="EMBL" id="MFB9211867.1"/>
    </source>
</evidence>
<sequence>MVRLFFILFAILSYGIPSLGLGQTFTYDSSNSGCDGQWSTGACWDVENVNSCSSPNSAPPPTNAVGCEVNIFINGDITYSGNLEFGGTFGTLNIGNGAQFDLTGDVIISSDKKMDFQLTGESKFNVDGELVISLGSSSDSTMLYIDGDGSSYMFVNSIDLRGRAILEVGDGGALVSSGPTAYNGNSSKINVYGFFRTNMIDIQGGNKHQLNSYGNAEIIVEEDIVLGGTSGITFNGDSEVYVGGDIDNNNGAEIIASDNAKVYYCGEIKKPPKAFEYDNGDFEYGCRILPVDWGGVNLEFDKESYFVLVSWTTLKEWDNGRFVVERSSGGVDKFKEIGEVISIGWSDSAIDYQFEDHSFSQGGERYYYRIKQIGLNGDYSYSQTVSVIMPEIISSQRNWSVFPNPAKGKTIEVKLLNNSAYKGEEISVRVFNAVQTSQTLNLKVLEGLNPSVGELVRQFSRGFVIIEIRWGNQIEFIKLIN</sequence>